<dbReference type="InterPro" id="IPR001041">
    <property type="entry name" value="2Fe-2S_ferredoxin-type"/>
</dbReference>
<evidence type="ECO:0000259" key="6">
    <source>
        <dbReference type="PROSITE" id="PS51085"/>
    </source>
</evidence>
<dbReference type="PROSITE" id="PS51085">
    <property type="entry name" value="2FE2S_FER_2"/>
    <property type="match status" value="1"/>
</dbReference>
<dbReference type="EC" id="1.17.1.4" evidence="8"/>
<dbReference type="InterPro" id="IPR016208">
    <property type="entry name" value="Ald_Oxase/xanthine_DH-like"/>
</dbReference>
<keyword evidence="1" id="KW-0285">Flavoprotein</keyword>
<keyword evidence="3" id="KW-0274">FAD</keyword>
<dbReference type="Pfam" id="PF01799">
    <property type="entry name" value="Fer2_2"/>
    <property type="match status" value="1"/>
</dbReference>
<name>A0A3B0VRP9_9ZZZZ</name>
<dbReference type="SUPFAM" id="SSF56176">
    <property type="entry name" value="FAD-binding/transporter-associated domain-like"/>
    <property type="match status" value="1"/>
</dbReference>
<dbReference type="SMART" id="SM01092">
    <property type="entry name" value="CO_deh_flav_C"/>
    <property type="match status" value="1"/>
</dbReference>
<evidence type="ECO:0000256" key="1">
    <source>
        <dbReference type="ARBA" id="ARBA00022630"/>
    </source>
</evidence>
<evidence type="ECO:0000313" key="8">
    <source>
        <dbReference type="EMBL" id="VAW39559.1"/>
    </source>
</evidence>
<evidence type="ECO:0000256" key="2">
    <source>
        <dbReference type="ARBA" id="ARBA00022723"/>
    </source>
</evidence>
<feature type="domain" description="FAD-binding PCMH-type" evidence="7">
    <location>
        <begin position="166"/>
        <end position="348"/>
    </location>
</feature>
<reference evidence="8" key="1">
    <citation type="submission" date="2018-06" db="EMBL/GenBank/DDBJ databases">
        <authorList>
            <person name="Zhirakovskaya E."/>
        </authorList>
    </citation>
    <scope>NUCLEOTIDE SEQUENCE</scope>
</reference>
<dbReference type="InterPro" id="IPR006058">
    <property type="entry name" value="2Fe2S_fd_BS"/>
</dbReference>
<dbReference type="InterPro" id="IPR002346">
    <property type="entry name" value="Mopterin_DH_FAD-bd"/>
</dbReference>
<dbReference type="InterPro" id="IPR036683">
    <property type="entry name" value="CO_DH_flav_C_dom_sf"/>
</dbReference>
<evidence type="ECO:0000256" key="5">
    <source>
        <dbReference type="ARBA" id="ARBA00023004"/>
    </source>
</evidence>
<dbReference type="Gene3D" id="3.30.390.50">
    <property type="entry name" value="CO dehydrogenase flavoprotein, C-terminal domain"/>
    <property type="match status" value="1"/>
</dbReference>
<keyword evidence="2" id="KW-0479">Metal-binding</keyword>
<dbReference type="Gene3D" id="1.10.150.120">
    <property type="entry name" value="[2Fe-2S]-binding domain"/>
    <property type="match status" value="1"/>
</dbReference>
<dbReference type="PROSITE" id="PS00197">
    <property type="entry name" value="2FE2S_FER_1"/>
    <property type="match status" value="1"/>
</dbReference>
<dbReference type="Pfam" id="PF00111">
    <property type="entry name" value="Fer2"/>
    <property type="match status" value="1"/>
</dbReference>
<proteinExistence type="predicted"/>
<dbReference type="InterPro" id="IPR005107">
    <property type="entry name" value="CO_DH_flav_C"/>
</dbReference>
<evidence type="ECO:0000259" key="7">
    <source>
        <dbReference type="PROSITE" id="PS51387"/>
    </source>
</evidence>
<dbReference type="CDD" id="cd00207">
    <property type="entry name" value="fer2"/>
    <property type="match status" value="1"/>
</dbReference>
<evidence type="ECO:0000256" key="3">
    <source>
        <dbReference type="ARBA" id="ARBA00022827"/>
    </source>
</evidence>
<dbReference type="InterPro" id="IPR036884">
    <property type="entry name" value="2Fe-2S-bd_dom_sf"/>
</dbReference>
<dbReference type="GO" id="GO:0005506">
    <property type="term" value="F:iron ion binding"/>
    <property type="evidence" value="ECO:0007669"/>
    <property type="project" value="InterPro"/>
</dbReference>
<dbReference type="SUPFAM" id="SSF55447">
    <property type="entry name" value="CO dehydrogenase flavoprotein C-terminal domain-like"/>
    <property type="match status" value="1"/>
</dbReference>
<protein>
    <submittedName>
        <fullName evidence="8">Xanthine dehydrogenase iron-sulfur subunit / Xanthine dehydrogenase, FAD binding subunit</fullName>
        <ecNumber evidence="8">1.17.1.4</ecNumber>
    </submittedName>
</protein>
<dbReference type="AlphaFoldDB" id="A0A3B0VRP9"/>
<dbReference type="InterPro" id="IPR036010">
    <property type="entry name" value="2Fe-2S_ferredoxin-like_sf"/>
</dbReference>
<dbReference type="Pfam" id="PF00941">
    <property type="entry name" value="FAD_binding_5"/>
    <property type="match status" value="1"/>
</dbReference>
<dbReference type="GO" id="GO:0071949">
    <property type="term" value="F:FAD binding"/>
    <property type="evidence" value="ECO:0007669"/>
    <property type="project" value="InterPro"/>
</dbReference>
<dbReference type="PROSITE" id="PS51387">
    <property type="entry name" value="FAD_PCMH"/>
    <property type="match status" value="1"/>
</dbReference>
<dbReference type="PANTHER" id="PTHR45444:SF3">
    <property type="entry name" value="XANTHINE DEHYDROGENASE"/>
    <property type="match status" value="1"/>
</dbReference>
<accession>A0A3B0VRP9</accession>
<dbReference type="Gene3D" id="3.30.465.10">
    <property type="match status" value="1"/>
</dbReference>
<dbReference type="Pfam" id="PF03450">
    <property type="entry name" value="CO_deh_flav_C"/>
    <property type="match status" value="1"/>
</dbReference>
<organism evidence="8">
    <name type="scientific">hydrothermal vent metagenome</name>
    <dbReference type="NCBI Taxonomy" id="652676"/>
    <lineage>
        <taxon>unclassified sequences</taxon>
        <taxon>metagenomes</taxon>
        <taxon>ecological metagenomes</taxon>
    </lineage>
</organism>
<dbReference type="GO" id="GO:0051537">
    <property type="term" value="F:2 iron, 2 sulfur cluster binding"/>
    <property type="evidence" value="ECO:0007669"/>
    <property type="project" value="InterPro"/>
</dbReference>
<dbReference type="InterPro" id="IPR002888">
    <property type="entry name" value="2Fe-2S-bd"/>
</dbReference>
<dbReference type="InterPro" id="IPR016166">
    <property type="entry name" value="FAD-bd_PCMH"/>
</dbReference>
<sequence>MIEFILNNKKITTDASKSMTLVDFIRHNSNLKGTKIVCQEGDCGACTVLIGELLDGNIKYHSITSCISPLANAHGKHVVTVEGLNLDKQLNKVQQSLKNNHASQCGFCTPGFVIAMINYCLNNNTNTDQQMLDAISGNICRCTGYVAIINSARELVESSKSQGKKYTIRQLIQYNFIPAYFADIPQQLAQLNQNNTNMAEKIIAGGTDLYVQQAQKLLQTKSLRFIILEQSAPIEISNNICSISATATVSDMFFNHELNNAIANWQQYLRLVSSEAIRNMATIAGNFVNASPIGDMSIIMLALKAKLHLQTKDTGRTITLKKFFIDYKKVALNADESISRIEFNIPDGHCFNFEKVSKRTHLDIATVNTAIHIQLDNNEITEINIAMGGVAAIPKYLTKTCKYLQGRHINPKTLRLAIKVMHKEIAPISDIRGTATYKRLLAEQLFKAHFIKLFPQQITFNQVVNI</sequence>
<dbReference type="SUPFAM" id="SSF54292">
    <property type="entry name" value="2Fe-2S ferredoxin-like"/>
    <property type="match status" value="1"/>
</dbReference>
<dbReference type="InterPro" id="IPR016169">
    <property type="entry name" value="FAD-bd_PCMH_sub2"/>
</dbReference>
<dbReference type="EMBL" id="UOEW01000234">
    <property type="protein sequence ID" value="VAW39559.1"/>
    <property type="molecule type" value="Genomic_DNA"/>
</dbReference>
<feature type="domain" description="2Fe-2S ferredoxin-type" evidence="6">
    <location>
        <begin position="1"/>
        <end position="84"/>
    </location>
</feature>
<dbReference type="PANTHER" id="PTHR45444">
    <property type="entry name" value="XANTHINE DEHYDROGENASE"/>
    <property type="match status" value="1"/>
</dbReference>
<dbReference type="SUPFAM" id="SSF47741">
    <property type="entry name" value="CO dehydrogenase ISP C-domain like"/>
    <property type="match status" value="1"/>
</dbReference>
<dbReference type="InterPro" id="IPR012675">
    <property type="entry name" value="Beta-grasp_dom_sf"/>
</dbReference>
<gene>
    <name evidence="8" type="ORF">MNBD_GAMMA01-1573</name>
</gene>
<dbReference type="GO" id="GO:0004854">
    <property type="term" value="F:xanthine dehydrogenase activity"/>
    <property type="evidence" value="ECO:0007669"/>
    <property type="project" value="UniProtKB-EC"/>
</dbReference>
<dbReference type="InterPro" id="IPR036318">
    <property type="entry name" value="FAD-bd_PCMH-like_sf"/>
</dbReference>
<dbReference type="Gene3D" id="3.10.20.30">
    <property type="match status" value="1"/>
</dbReference>
<evidence type="ECO:0000256" key="4">
    <source>
        <dbReference type="ARBA" id="ARBA00023002"/>
    </source>
</evidence>
<keyword evidence="4 8" id="KW-0560">Oxidoreductase</keyword>
<keyword evidence="5" id="KW-0408">Iron</keyword>